<comment type="caution">
    <text evidence="2">The sequence shown here is derived from an EMBL/GenBank/DDBJ whole genome shotgun (WGS) entry which is preliminary data.</text>
</comment>
<evidence type="ECO:0000313" key="2">
    <source>
        <dbReference type="EMBL" id="KAK5979179.1"/>
    </source>
</evidence>
<evidence type="ECO:0000256" key="1">
    <source>
        <dbReference type="SAM" id="MobiDB-lite"/>
    </source>
</evidence>
<organism evidence="2 3">
    <name type="scientific">Trichostrongylus colubriformis</name>
    <name type="common">Black scour worm</name>
    <dbReference type="NCBI Taxonomy" id="6319"/>
    <lineage>
        <taxon>Eukaryota</taxon>
        <taxon>Metazoa</taxon>
        <taxon>Ecdysozoa</taxon>
        <taxon>Nematoda</taxon>
        <taxon>Chromadorea</taxon>
        <taxon>Rhabditida</taxon>
        <taxon>Rhabditina</taxon>
        <taxon>Rhabditomorpha</taxon>
        <taxon>Strongyloidea</taxon>
        <taxon>Trichostrongylidae</taxon>
        <taxon>Trichostrongylus</taxon>
    </lineage>
</organism>
<gene>
    <name evidence="2" type="ORF">GCK32_008287</name>
</gene>
<accession>A0AAN8FLW1</accession>
<sequence length="233" mass="26554">MPGNPILVALPNQFVRVLNDVVEPPTVKFLVYSHFGDLADQLQKQSISSAFVWVWPNQVPNTQHMLLVQHAVERHLQCGGTLELFPPPFELSHESDWRHIGNVCKKRAEFLSGPARGFDARIVVFYSTIGEELPIKHPAISLGVCPRKGDDRLMPWQCQVFLNQIKTKNTTESTSEHKDTAVEKENKKRRGFEAYYIKDVKKKREEVAHAMKQTGRHHRTKKPPESSSRKGGV</sequence>
<feature type="compositionally biased region" description="Basic and acidic residues" evidence="1">
    <location>
        <begin position="222"/>
        <end position="233"/>
    </location>
</feature>
<dbReference type="Proteomes" id="UP001331761">
    <property type="component" value="Unassembled WGS sequence"/>
</dbReference>
<proteinExistence type="predicted"/>
<feature type="region of interest" description="Disordered" evidence="1">
    <location>
        <begin position="206"/>
        <end position="233"/>
    </location>
</feature>
<dbReference type="AlphaFoldDB" id="A0AAN8FLW1"/>
<name>A0AAN8FLW1_TRICO</name>
<reference evidence="2 3" key="1">
    <citation type="submission" date="2019-10" db="EMBL/GenBank/DDBJ databases">
        <title>Assembly and Annotation for the nematode Trichostrongylus colubriformis.</title>
        <authorList>
            <person name="Martin J."/>
        </authorList>
    </citation>
    <scope>NUCLEOTIDE SEQUENCE [LARGE SCALE GENOMIC DNA]</scope>
    <source>
        <strain evidence="2">G859</strain>
        <tissue evidence="2">Whole worm</tissue>
    </source>
</reference>
<evidence type="ECO:0000313" key="3">
    <source>
        <dbReference type="Proteomes" id="UP001331761"/>
    </source>
</evidence>
<protein>
    <submittedName>
        <fullName evidence="2">Uncharacterized protein</fullName>
    </submittedName>
</protein>
<keyword evidence="3" id="KW-1185">Reference proteome</keyword>
<dbReference type="EMBL" id="WIXE01008589">
    <property type="protein sequence ID" value="KAK5979179.1"/>
    <property type="molecule type" value="Genomic_DNA"/>
</dbReference>